<protein>
    <submittedName>
        <fullName evidence="3">Uncharacterized protein</fullName>
    </submittedName>
</protein>
<feature type="region of interest" description="Disordered" evidence="1">
    <location>
        <begin position="258"/>
        <end position="279"/>
    </location>
</feature>
<dbReference type="OrthoDB" id="3024632at2759"/>
<evidence type="ECO:0000256" key="1">
    <source>
        <dbReference type="SAM" id="MobiDB-lite"/>
    </source>
</evidence>
<keyword evidence="4" id="KW-1185">Reference proteome</keyword>
<gene>
    <name evidence="3" type="ORF">EJ02DRAFT_437822</name>
</gene>
<reference evidence="3" key="1">
    <citation type="journal article" date="2020" name="Stud. Mycol.">
        <title>101 Dothideomycetes genomes: a test case for predicting lifestyles and emergence of pathogens.</title>
        <authorList>
            <person name="Haridas S."/>
            <person name="Albert R."/>
            <person name="Binder M."/>
            <person name="Bloem J."/>
            <person name="Labutti K."/>
            <person name="Salamov A."/>
            <person name="Andreopoulos B."/>
            <person name="Baker S."/>
            <person name="Barry K."/>
            <person name="Bills G."/>
            <person name="Bluhm B."/>
            <person name="Cannon C."/>
            <person name="Castanera R."/>
            <person name="Culley D."/>
            <person name="Daum C."/>
            <person name="Ezra D."/>
            <person name="Gonzalez J."/>
            <person name="Henrissat B."/>
            <person name="Kuo A."/>
            <person name="Liang C."/>
            <person name="Lipzen A."/>
            <person name="Lutzoni F."/>
            <person name="Magnuson J."/>
            <person name="Mondo S."/>
            <person name="Nolan M."/>
            <person name="Ohm R."/>
            <person name="Pangilinan J."/>
            <person name="Park H.-J."/>
            <person name="Ramirez L."/>
            <person name="Alfaro M."/>
            <person name="Sun H."/>
            <person name="Tritt A."/>
            <person name="Yoshinaga Y."/>
            <person name="Zwiers L.-H."/>
            <person name="Turgeon B."/>
            <person name="Goodwin S."/>
            <person name="Spatafora J."/>
            <person name="Crous P."/>
            <person name="Grigoriev I."/>
        </authorList>
    </citation>
    <scope>NUCLEOTIDE SEQUENCE</scope>
    <source>
        <strain evidence="3">CBS 161.51</strain>
    </source>
</reference>
<proteinExistence type="predicted"/>
<accession>A0A6A5SC16</accession>
<keyword evidence="2" id="KW-0812">Transmembrane</keyword>
<feature type="transmembrane region" description="Helical" evidence="2">
    <location>
        <begin position="91"/>
        <end position="113"/>
    </location>
</feature>
<keyword evidence="2" id="KW-0472">Membrane</keyword>
<sequence length="296" mass="33006">MYLLYHYGSTRIFWVTGVTWAYLFLSAIALQIFHVGRATRSGEQTKHIDIVAGSLPTAQPVLASFWGLGAVVCICSLIGTYALLSKEPEVCFRIWLVFQILWLALRSVFFHFATQVDDMKHIVTPAVTEKRRLAELNLRLLGLATGLSKYQILNHPRGVYSYTRIAHHPVAMRSLLHDADFQFTDYLELPQYTGSGSSIEISVVAVFGGTLLSSVAWLMGSPLTGMDLYDCCVLAIRSPDNKTVLIPSCRVLSGRIVTNEDPDPESTMPSNFRPKGAANDGKDISWRYWIPCKGDK</sequence>
<dbReference type="Proteomes" id="UP000800038">
    <property type="component" value="Unassembled WGS sequence"/>
</dbReference>
<dbReference type="EMBL" id="ML976136">
    <property type="protein sequence ID" value="KAF1937513.1"/>
    <property type="molecule type" value="Genomic_DNA"/>
</dbReference>
<organism evidence="3 4">
    <name type="scientific">Clathrospora elynae</name>
    <dbReference type="NCBI Taxonomy" id="706981"/>
    <lineage>
        <taxon>Eukaryota</taxon>
        <taxon>Fungi</taxon>
        <taxon>Dikarya</taxon>
        <taxon>Ascomycota</taxon>
        <taxon>Pezizomycotina</taxon>
        <taxon>Dothideomycetes</taxon>
        <taxon>Pleosporomycetidae</taxon>
        <taxon>Pleosporales</taxon>
        <taxon>Diademaceae</taxon>
        <taxon>Clathrospora</taxon>
    </lineage>
</organism>
<keyword evidence="2" id="KW-1133">Transmembrane helix</keyword>
<evidence type="ECO:0000256" key="2">
    <source>
        <dbReference type="SAM" id="Phobius"/>
    </source>
</evidence>
<name>A0A6A5SC16_9PLEO</name>
<feature type="transmembrane region" description="Helical" evidence="2">
    <location>
        <begin position="63"/>
        <end position="84"/>
    </location>
</feature>
<evidence type="ECO:0000313" key="3">
    <source>
        <dbReference type="EMBL" id="KAF1937513.1"/>
    </source>
</evidence>
<dbReference type="AlphaFoldDB" id="A0A6A5SC16"/>
<evidence type="ECO:0000313" key="4">
    <source>
        <dbReference type="Proteomes" id="UP000800038"/>
    </source>
</evidence>
<feature type="transmembrane region" description="Helical" evidence="2">
    <location>
        <begin position="12"/>
        <end position="33"/>
    </location>
</feature>